<sequence length="762" mass="79831">MENRVLSDRYRIIKHLARGGMADVFEAEDTLLNRAVAVKVLHANFASDEAFVARFRREAQAAANLSHPNIVAIYDWGKDNGTYFMVMELIRGRTLRQILKSEGALLPRRAAEIAAETAAALSIAHQHGVYHRDVKPGNIMITADGAVKVTDFGIARALDDSEELTRTGAVIGTATYFSPEQAQGLPADERSDVYSLGIVLYESLAGKPPFTGDSPVAVAYQHVSETAATADQVNPDVPPEISAIVAHAMAKDPANRYQTADAFRDDLMRYLGGSEPIAAAAVMAGAATAMIPPPAAAVPAQMGGVQPTQTFEAPSEERSQTSYWFAVGGLVVILLIGLWLLLRLLSGGDAVASTVSVPDLAGLPSQDAFVTLQELDLKVKELREAHEEIQTGFVIRTEPSADTELEPGSFVTVVVSTGPETFGIPNLIGENRDVAITRIESQGFVIGKIEYVFTEDTDENIVIAQTPSGGTTAPPETAVDLVVSSGPSSIQVPSVSGKTADTAVLELTRAGFTNIETQEEFSLDVLTGFVIETNPASGQTVPRDATIFVLVSKGPEPVDVPDLGGMSVEQARRALGDLGLLIVVSPDTVEVPISSGLIGKIAEQAPTVGTTVEVGSDVTVKLGVVQQVAIPDLTSMTVTEAQDAAATVGLNVDLLGTTVTNDSSLDGTVASQDPITGTLVDEGSFVQVMIYLYQPDVPDFTTMTVADAQALATSVGLGAVTETGTVETPDAGLVGTIVSQDPAPGTSVPQGTDVGVVVYAAP</sequence>
<gene>
    <name evidence="10" type="ORF">MNBD_ACTINO01-265</name>
</gene>
<keyword evidence="7" id="KW-0812">Transmembrane</keyword>
<feature type="domain" description="PASTA" evidence="9">
    <location>
        <begin position="626"/>
        <end position="692"/>
    </location>
</feature>
<evidence type="ECO:0000256" key="6">
    <source>
        <dbReference type="ARBA" id="ARBA00022840"/>
    </source>
</evidence>
<dbReference type="PROSITE" id="PS50011">
    <property type="entry name" value="PROTEIN_KINASE_DOM"/>
    <property type="match status" value="1"/>
</dbReference>
<dbReference type="SMART" id="SM00220">
    <property type="entry name" value="S_TKc"/>
    <property type="match status" value="1"/>
</dbReference>
<evidence type="ECO:0000256" key="2">
    <source>
        <dbReference type="ARBA" id="ARBA00022679"/>
    </source>
</evidence>
<dbReference type="Gene3D" id="1.10.510.10">
    <property type="entry name" value="Transferase(Phosphotransferase) domain 1"/>
    <property type="match status" value="1"/>
</dbReference>
<feature type="domain" description="PASTA" evidence="9">
    <location>
        <begin position="554"/>
        <end position="624"/>
    </location>
</feature>
<dbReference type="FunFam" id="1.10.510.10:FF:000021">
    <property type="entry name" value="Serine/threonine protein kinase"/>
    <property type="match status" value="1"/>
</dbReference>
<evidence type="ECO:0000256" key="7">
    <source>
        <dbReference type="SAM" id="Phobius"/>
    </source>
</evidence>
<protein>
    <submittedName>
        <fullName evidence="10">Serine/threonine-protein kinase PknB</fullName>
        <ecNumber evidence="10">2.7.11.1</ecNumber>
    </submittedName>
</protein>
<dbReference type="PROSITE" id="PS51178">
    <property type="entry name" value="PASTA"/>
    <property type="match status" value="6"/>
</dbReference>
<dbReference type="NCBIfam" id="NF033483">
    <property type="entry name" value="PknB_PASTA_kin"/>
    <property type="match status" value="1"/>
</dbReference>
<keyword evidence="4" id="KW-0547">Nucleotide-binding</keyword>
<reference evidence="10" key="1">
    <citation type="submission" date="2018-06" db="EMBL/GenBank/DDBJ databases">
        <authorList>
            <person name="Zhirakovskaya E."/>
        </authorList>
    </citation>
    <scope>NUCLEOTIDE SEQUENCE</scope>
</reference>
<feature type="transmembrane region" description="Helical" evidence="7">
    <location>
        <begin position="323"/>
        <end position="342"/>
    </location>
</feature>
<dbReference type="InterPro" id="IPR011009">
    <property type="entry name" value="Kinase-like_dom_sf"/>
</dbReference>
<keyword evidence="6" id="KW-0067">ATP-binding</keyword>
<evidence type="ECO:0000256" key="4">
    <source>
        <dbReference type="ARBA" id="ARBA00022741"/>
    </source>
</evidence>
<dbReference type="Pfam" id="PF00069">
    <property type="entry name" value="Pkinase"/>
    <property type="match status" value="1"/>
</dbReference>
<dbReference type="SMART" id="SM00740">
    <property type="entry name" value="PASTA"/>
    <property type="match status" value="6"/>
</dbReference>
<evidence type="ECO:0000313" key="10">
    <source>
        <dbReference type="EMBL" id="VAW08830.1"/>
    </source>
</evidence>
<feature type="domain" description="Protein kinase" evidence="8">
    <location>
        <begin position="10"/>
        <end position="271"/>
    </location>
</feature>
<dbReference type="CDD" id="cd14014">
    <property type="entry name" value="STKc_PknB_like"/>
    <property type="match status" value="1"/>
</dbReference>
<evidence type="ECO:0000256" key="3">
    <source>
        <dbReference type="ARBA" id="ARBA00022737"/>
    </source>
</evidence>
<accession>A0A3B0SWF2</accession>
<keyword evidence="7" id="KW-1133">Transmembrane helix</keyword>
<keyword evidence="7" id="KW-0472">Membrane</keyword>
<dbReference type="Pfam" id="PF03793">
    <property type="entry name" value="PASTA"/>
    <property type="match status" value="6"/>
</dbReference>
<dbReference type="SUPFAM" id="SSF56112">
    <property type="entry name" value="Protein kinase-like (PK-like)"/>
    <property type="match status" value="1"/>
</dbReference>
<dbReference type="InterPro" id="IPR000719">
    <property type="entry name" value="Prot_kinase_dom"/>
</dbReference>
<evidence type="ECO:0000259" key="8">
    <source>
        <dbReference type="PROSITE" id="PS50011"/>
    </source>
</evidence>
<dbReference type="EC" id="2.7.11.1" evidence="10"/>
<dbReference type="InterPro" id="IPR005543">
    <property type="entry name" value="PASTA_dom"/>
</dbReference>
<evidence type="ECO:0000256" key="5">
    <source>
        <dbReference type="ARBA" id="ARBA00022777"/>
    </source>
</evidence>
<name>A0A3B0SWF2_9ZZZZ</name>
<feature type="domain" description="PASTA" evidence="9">
    <location>
        <begin position="418"/>
        <end position="485"/>
    </location>
</feature>
<dbReference type="CDD" id="cd06577">
    <property type="entry name" value="PASTA_pknB"/>
    <property type="match status" value="6"/>
</dbReference>
<keyword evidence="1" id="KW-0723">Serine/threonine-protein kinase</keyword>
<dbReference type="Gene3D" id="3.30.10.20">
    <property type="match status" value="6"/>
</dbReference>
<keyword evidence="2 10" id="KW-0808">Transferase</keyword>
<dbReference type="Gene3D" id="3.30.200.20">
    <property type="entry name" value="Phosphorylase Kinase, domain 1"/>
    <property type="match status" value="1"/>
</dbReference>
<dbReference type="GO" id="GO:0005524">
    <property type="term" value="F:ATP binding"/>
    <property type="evidence" value="ECO:0007669"/>
    <property type="project" value="UniProtKB-KW"/>
</dbReference>
<feature type="domain" description="PASTA" evidence="9">
    <location>
        <begin position="351"/>
        <end position="417"/>
    </location>
</feature>
<dbReference type="GO" id="GO:0004674">
    <property type="term" value="F:protein serine/threonine kinase activity"/>
    <property type="evidence" value="ECO:0007669"/>
    <property type="project" value="UniProtKB-KW"/>
</dbReference>
<proteinExistence type="predicted"/>
<dbReference type="FunFam" id="3.30.200.20:FF:000035">
    <property type="entry name" value="Serine/threonine protein kinase Stk1"/>
    <property type="match status" value="1"/>
</dbReference>
<dbReference type="SUPFAM" id="SSF54184">
    <property type="entry name" value="Penicillin-binding protein 2x (pbp-2x), c-terminal domain"/>
    <property type="match status" value="1"/>
</dbReference>
<keyword evidence="3" id="KW-0677">Repeat</keyword>
<dbReference type="PROSITE" id="PS00108">
    <property type="entry name" value="PROTEIN_KINASE_ST"/>
    <property type="match status" value="1"/>
</dbReference>
<organism evidence="10">
    <name type="scientific">hydrothermal vent metagenome</name>
    <dbReference type="NCBI Taxonomy" id="652676"/>
    <lineage>
        <taxon>unclassified sequences</taxon>
        <taxon>metagenomes</taxon>
        <taxon>ecological metagenomes</taxon>
    </lineage>
</organism>
<dbReference type="EMBL" id="UOEI01000643">
    <property type="protein sequence ID" value="VAW08830.1"/>
    <property type="molecule type" value="Genomic_DNA"/>
</dbReference>
<keyword evidence="5 10" id="KW-0418">Kinase</keyword>
<evidence type="ECO:0000259" key="9">
    <source>
        <dbReference type="PROSITE" id="PS51178"/>
    </source>
</evidence>
<feature type="domain" description="PASTA" evidence="9">
    <location>
        <begin position="694"/>
        <end position="760"/>
    </location>
</feature>
<dbReference type="AlphaFoldDB" id="A0A3B0SWF2"/>
<dbReference type="PANTHER" id="PTHR43289:SF6">
    <property type="entry name" value="SERINE_THREONINE-PROTEIN KINASE NEKL-3"/>
    <property type="match status" value="1"/>
</dbReference>
<feature type="domain" description="PASTA" evidence="9">
    <location>
        <begin position="486"/>
        <end position="553"/>
    </location>
</feature>
<dbReference type="InterPro" id="IPR008271">
    <property type="entry name" value="Ser/Thr_kinase_AS"/>
</dbReference>
<evidence type="ECO:0000256" key="1">
    <source>
        <dbReference type="ARBA" id="ARBA00022527"/>
    </source>
</evidence>
<dbReference type="PANTHER" id="PTHR43289">
    <property type="entry name" value="MITOGEN-ACTIVATED PROTEIN KINASE KINASE KINASE 20-RELATED"/>
    <property type="match status" value="1"/>
</dbReference>